<organism evidence="1 2">
    <name type="scientific">Candidatus Giovannonibacteria bacterium RIFCSPHIGHO2_01_FULL_45_23</name>
    <dbReference type="NCBI Taxonomy" id="1798325"/>
    <lineage>
        <taxon>Bacteria</taxon>
        <taxon>Candidatus Giovannoniibacteriota</taxon>
    </lineage>
</organism>
<evidence type="ECO:0000313" key="1">
    <source>
        <dbReference type="EMBL" id="OGF63460.1"/>
    </source>
</evidence>
<accession>A0A1F5VJE1</accession>
<proteinExistence type="predicted"/>
<reference evidence="1 2" key="1">
    <citation type="journal article" date="2016" name="Nat. Commun.">
        <title>Thousands of microbial genomes shed light on interconnected biogeochemical processes in an aquifer system.</title>
        <authorList>
            <person name="Anantharaman K."/>
            <person name="Brown C.T."/>
            <person name="Hug L.A."/>
            <person name="Sharon I."/>
            <person name="Castelle C.J."/>
            <person name="Probst A.J."/>
            <person name="Thomas B.C."/>
            <person name="Singh A."/>
            <person name="Wilkins M.J."/>
            <person name="Karaoz U."/>
            <person name="Brodie E.L."/>
            <person name="Williams K.H."/>
            <person name="Hubbard S.S."/>
            <person name="Banfield J.F."/>
        </authorList>
    </citation>
    <scope>NUCLEOTIDE SEQUENCE [LARGE SCALE GENOMIC DNA]</scope>
</reference>
<sequence>MKTALIIILVLAAVIVAGGSYYYFEVYEPEKYANGILSLYQNLESAGLQPDTSLLKDATDYASALQVLQERINLLKTTQNELPQIKVPKRMVNFQKEFSSYLDFTLSQHESAETLGTFLKNASELNKAVKEVYGSRIQEKGIATIGDLQKFWGERIPKVKTASEEFVRKEIQGTEPSFSELKSLWEEAAPAFAFVLQKVNKVNPRLQISQAGNIWTQAEQKQLNAYTKKLDEFATKIEDLLKKYTAYDLLAFRYFPDVSEQESSERALKFYQSIQKLKEQYGR</sequence>
<protein>
    <submittedName>
        <fullName evidence="1">Uncharacterized protein</fullName>
    </submittedName>
</protein>
<name>A0A1F5VJE1_9BACT</name>
<gene>
    <name evidence="1" type="ORF">A2834_01260</name>
</gene>
<dbReference type="Proteomes" id="UP000179251">
    <property type="component" value="Unassembled WGS sequence"/>
</dbReference>
<dbReference type="AlphaFoldDB" id="A0A1F5VJE1"/>
<dbReference type="EMBL" id="MFHD01000002">
    <property type="protein sequence ID" value="OGF63460.1"/>
    <property type="molecule type" value="Genomic_DNA"/>
</dbReference>
<comment type="caution">
    <text evidence="1">The sequence shown here is derived from an EMBL/GenBank/DDBJ whole genome shotgun (WGS) entry which is preliminary data.</text>
</comment>
<dbReference type="STRING" id="1798325.A2834_01260"/>
<evidence type="ECO:0000313" key="2">
    <source>
        <dbReference type="Proteomes" id="UP000179251"/>
    </source>
</evidence>